<evidence type="ECO:0000259" key="3">
    <source>
        <dbReference type="PROSITE" id="PS51782"/>
    </source>
</evidence>
<feature type="compositionally biased region" description="Low complexity" evidence="1">
    <location>
        <begin position="46"/>
        <end position="86"/>
    </location>
</feature>
<dbReference type="InterPro" id="IPR036779">
    <property type="entry name" value="LysM_dom_sf"/>
</dbReference>
<evidence type="ECO:0000313" key="4">
    <source>
        <dbReference type="EMBL" id="GAA4157464.1"/>
    </source>
</evidence>
<evidence type="ECO:0000256" key="1">
    <source>
        <dbReference type="SAM" id="MobiDB-lite"/>
    </source>
</evidence>
<organism evidence="4 5">
    <name type="scientific">Gryllotalpicola daejeonensis</name>
    <dbReference type="NCBI Taxonomy" id="993087"/>
    <lineage>
        <taxon>Bacteria</taxon>
        <taxon>Bacillati</taxon>
        <taxon>Actinomycetota</taxon>
        <taxon>Actinomycetes</taxon>
        <taxon>Micrococcales</taxon>
        <taxon>Microbacteriaceae</taxon>
        <taxon>Gryllotalpicola</taxon>
    </lineage>
</organism>
<keyword evidence="2" id="KW-0732">Signal</keyword>
<dbReference type="Proteomes" id="UP001415169">
    <property type="component" value="Unassembled WGS sequence"/>
</dbReference>
<name>A0ABP7ZHT6_9MICO</name>
<proteinExistence type="predicted"/>
<dbReference type="InterPro" id="IPR018392">
    <property type="entry name" value="LysM"/>
</dbReference>
<feature type="domain" description="LysM" evidence="3">
    <location>
        <begin position="251"/>
        <end position="299"/>
    </location>
</feature>
<feature type="signal peptide" evidence="2">
    <location>
        <begin position="1"/>
        <end position="26"/>
    </location>
</feature>
<evidence type="ECO:0000313" key="5">
    <source>
        <dbReference type="Proteomes" id="UP001415169"/>
    </source>
</evidence>
<dbReference type="EMBL" id="BAABBV010000001">
    <property type="protein sequence ID" value="GAA4157464.1"/>
    <property type="molecule type" value="Genomic_DNA"/>
</dbReference>
<dbReference type="PROSITE" id="PS51782">
    <property type="entry name" value="LYSM"/>
    <property type="match status" value="1"/>
</dbReference>
<dbReference type="Gene3D" id="3.10.350.10">
    <property type="entry name" value="LysM domain"/>
    <property type="match status" value="1"/>
</dbReference>
<feature type="region of interest" description="Disordered" evidence="1">
    <location>
        <begin position="29"/>
        <end position="86"/>
    </location>
</feature>
<accession>A0ABP7ZHT6</accession>
<protein>
    <recommendedName>
        <fullName evidence="3">LysM domain-containing protein</fullName>
    </recommendedName>
</protein>
<evidence type="ECO:0000256" key="2">
    <source>
        <dbReference type="SAM" id="SignalP"/>
    </source>
</evidence>
<reference evidence="4" key="2">
    <citation type="submission" date="2023-12" db="EMBL/GenBank/DDBJ databases">
        <authorList>
            <person name="Sun Q."/>
            <person name="Inoue M."/>
        </authorList>
    </citation>
    <scope>NUCLEOTIDE SEQUENCE</scope>
    <source>
        <strain evidence="4">JCM 17590</strain>
    </source>
</reference>
<sequence>MRTRGFAAVGVAFTLAALLTGCSLLADDSASASGQKSTTASPDPRVTATPEETATSAPATPSVAPNPTESHLATPEPVTTPVVQPTLTPVPAGTVVAQGDVASPKGSIHFHYQAVANGNNTYSVRYSGFTSTIPVPVSVTLIDIPPRVGDGLTWHGVGDHVLGGPTTKATASTASLGNLGQPSYLTTLVTYSSAPTSDGIPVELGPNKVLAVNTVHWSIPVRATNVHPVDHGARSYAAGKVTATTSTRAPRSYLVAQGDITSVVAERFGISVTDLIWLNANLQVFGDQQYLYAGTTLNLDPDRL</sequence>
<feature type="chain" id="PRO_5045712272" description="LysM domain-containing protein" evidence="2">
    <location>
        <begin position="27"/>
        <end position="304"/>
    </location>
</feature>
<dbReference type="PROSITE" id="PS51257">
    <property type="entry name" value="PROKAR_LIPOPROTEIN"/>
    <property type="match status" value="1"/>
</dbReference>
<keyword evidence="5" id="KW-1185">Reference proteome</keyword>
<gene>
    <name evidence="4" type="ORF">GCM10022286_09130</name>
</gene>
<reference evidence="4" key="1">
    <citation type="journal article" date="2014" name="Int. J. Syst. Evol. Microbiol.">
        <title>Complete genome of a new Firmicutes species belonging to the dominant human colonic microbiota ('Ruminococcus bicirculans') reveals two chromosomes and a selective capacity to utilize plant glucans.</title>
        <authorList>
            <consortium name="NISC Comparative Sequencing Program"/>
            <person name="Wegmann U."/>
            <person name="Louis P."/>
            <person name="Goesmann A."/>
            <person name="Henrissat B."/>
            <person name="Duncan S.H."/>
            <person name="Flint H.J."/>
        </authorList>
    </citation>
    <scope>NUCLEOTIDE SEQUENCE</scope>
    <source>
        <strain evidence="4">JCM 17590</strain>
    </source>
</reference>
<dbReference type="RefSeq" id="WP_344790563.1">
    <property type="nucleotide sequence ID" value="NZ_BAABBV010000001.1"/>
</dbReference>
<comment type="caution">
    <text evidence="4">The sequence shown here is derived from an EMBL/GenBank/DDBJ whole genome shotgun (WGS) entry which is preliminary data.</text>
</comment>